<evidence type="ECO:0000259" key="2">
    <source>
        <dbReference type="Pfam" id="PF13579"/>
    </source>
</evidence>
<dbReference type="GO" id="GO:0016757">
    <property type="term" value="F:glycosyltransferase activity"/>
    <property type="evidence" value="ECO:0007669"/>
    <property type="project" value="InterPro"/>
</dbReference>
<dbReference type="InterPro" id="IPR001296">
    <property type="entry name" value="Glyco_trans_1"/>
</dbReference>
<keyword evidence="4" id="KW-1185">Reference proteome</keyword>
<evidence type="ECO:0000313" key="4">
    <source>
        <dbReference type="Proteomes" id="UP000078084"/>
    </source>
</evidence>
<dbReference type="Pfam" id="PF00534">
    <property type="entry name" value="Glycos_transf_1"/>
    <property type="match status" value="1"/>
</dbReference>
<reference evidence="3 4" key="1">
    <citation type="submission" date="2015-04" db="EMBL/GenBank/DDBJ databases">
        <title>Genome sequence of Kerstersia gyiorum CG1.</title>
        <authorList>
            <person name="Greninger A.L."/>
            <person name="Kozyreva V."/>
            <person name="Chaturvedi V."/>
        </authorList>
    </citation>
    <scope>NUCLEOTIDE SEQUENCE [LARGE SCALE GENOMIC DNA]</scope>
    <source>
        <strain evidence="3 4">CG1</strain>
    </source>
</reference>
<comment type="caution">
    <text evidence="3">The sequence shown here is derived from an EMBL/GenBank/DDBJ whole genome shotgun (WGS) entry which is preliminary data.</text>
</comment>
<dbReference type="AlphaFoldDB" id="A0A171KTB2"/>
<dbReference type="Gene3D" id="3.40.50.2000">
    <property type="entry name" value="Glycogen Phosphorylase B"/>
    <property type="match status" value="2"/>
</dbReference>
<dbReference type="PATRIC" id="fig|206506.3.peg.1552"/>
<feature type="domain" description="Glycosyl transferase family 1" evidence="1">
    <location>
        <begin position="211"/>
        <end position="377"/>
    </location>
</feature>
<proteinExistence type="predicted"/>
<organism evidence="3 4">
    <name type="scientific">Kerstersia gyiorum</name>
    <dbReference type="NCBI Taxonomy" id="206506"/>
    <lineage>
        <taxon>Bacteria</taxon>
        <taxon>Pseudomonadati</taxon>
        <taxon>Pseudomonadota</taxon>
        <taxon>Betaproteobacteria</taxon>
        <taxon>Burkholderiales</taxon>
        <taxon>Alcaligenaceae</taxon>
        <taxon>Kerstersia</taxon>
    </lineage>
</organism>
<dbReference type="PANTHER" id="PTHR12526">
    <property type="entry name" value="GLYCOSYLTRANSFERASE"/>
    <property type="match status" value="1"/>
</dbReference>
<evidence type="ECO:0008006" key="5">
    <source>
        <dbReference type="Google" id="ProtNLM"/>
    </source>
</evidence>
<evidence type="ECO:0000313" key="3">
    <source>
        <dbReference type="EMBL" id="KKO72129.1"/>
    </source>
</evidence>
<name>A0A171KTB2_9BURK</name>
<dbReference type="Proteomes" id="UP000078084">
    <property type="component" value="Unassembled WGS sequence"/>
</dbReference>
<sequence>MKIIYLHQYFKTPEMAGGTRSYEMARRMVAAGHDVHIVTSRTEASPHRNWLVENIDGINVHYYPVPYSNKMGFYRRMFSFIKFSFFSTKKTISLKGDVVFATSTPLTIAIPGVLASKFNKIPFVFEVRDLWPEIPVAMGVIKNSILKKMAFWLARWAYENSKKIVALSDGMKDGIVAHGVPDEKVSVISNGSDLELFDPKVKHDSYLLKKIPAVRGRKIVVYTGTFGAVNGVDYMVSLAAESKKAGYSHCFVAIGAGAFFSKARDLAESEGVLNSNFWIFPEISKMDIVRVLSECDVSMSLVVNNPVLFANSANKIFDALAAGKPIIINYGGWQADLIDKYDVGLVLDCFKYDVAARELHNFLTSASRLRQSSINARLLAERDYSRDCLANKLISLLEGVVAS</sequence>
<dbReference type="RefSeq" id="WP_068369713.1">
    <property type="nucleotide sequence ID" value="NZ_LBNE01000003.1"/>
</dbReference>
<gene>
    <name evidence="3" type="ORF">AAV32_07250</name>
</gene>
<evidence type="ECO:0000259" key="1">
    <source>
        <dbReference type="Pfam" id="PF00534"/>
    </source>
</evidence>
<dbReference type="Pfam" id="PF13579">
    <property type="entry name" value="Glyco_trans_4_4"/>
    <property type="match status" value="1"/>
</dbReference>
<dbReference type="EMBL" id="LBNE01000003">
    <property type="protein sequence ID" value="KKO72129.1"/>
    <property type="molecule type" value="Genomic_DNA"/>
</dbReference>
<feature type="domain" description="Glycosyltransferase subfamily 4-like N-terminal" evidence="2">
    <location>
        <begin position="18"/>
        <end position="191"/>
    </location>
</feature>
<dbReference type="InterPro" id="IPR028098">
    <property type="entry name" value="Glyco_trans_4-like_N"/>
</dbReference>
<protein>
    <recommendedName>
        <fullName evidence="5">Glycosyltransferase involved in cell wall biosynthesis</fullName>
    </recommendedName>
</protein>
<dbReference type="STRING" id="206506.AAV32_07250"/>
<accession>A0A171KTB2</accession>
<dbReference type="SUPFAM" id="SSF53756">
    <property type="entry name" value="UDP-Glycosyltransferase/glycogen phosphorylase"/>
    <property type="match status" value="1"/>
</dbReference>
<dbReference type="PANTHER" id="PTHR12526:SF638">
    <property type="entry name" value="SPORE COAT PROTEIN SA"/>
    <property type="match status" value="1"/>
</dbReference>
<dbReference type="CDD" id="cd03794">
    <property type="entry name" value="GT4_WbuB-like"/>
    <property type="match status" value="1"/>
</dbReference>